<evidence type="ECO:0000313" key="4">
    <source>
        <dbReference type="Proteomes" id="UP000464378"/>
    </source>
</evidence>
<sequence length="355" mass="39947">MLHQWIRRIAPVTLSLGLLTSVLPGTVLAADAPAAPRLSFGQLRTMPEADAKKQAEAWLKSVNKYDEKAFTATWSNPDRTVFEKVVATLQAGSPEAVKLLSESRKAGEVAPREVPTILKDTKQPAFFRSNLALAYARHLSSAKVYEEALEILQTVTPEQVVDPGTYFFHRAVAEYSTIQKEPAKRSIDRLLDDVQDAPDRYKMVATLMFFDMESWKKDEKDPSNIVRLMDNSERRLDLARGGQKTQEIQKKIIINLDETIKKIEEELKKQQQQQAGGGGGAMPTAPMQDSQIATNGGPGNVTEQKLKKLSENWGKMPEQERARAMVEITRDLHPRYREVIENHFRSLSKVQPAPR</sequence>
<dbReference type="Proteomes" id="UP000464378">
    <property type="component" value="Chromosome"/>
</dbReference>
<keyword evidence="4" id="KW-1185">Reference proteome</keyword>
<dbReference type="EMBL" id="LR586016">
    <property type="protein sequence ID" value="VIP03885.1"/>
    <property type="molecule type" value="Genomic_DNA"/>
</dbReference>
<dbReference type="EMBL" id="LR593887">
    <property type="protein sequence ID" value="VTS05137.1"/>
    <property type="molecule type" value="Genomic_DNA"/>
</dbReference>
<proteinExistence type="predicted"/>
<name>A0A6C2YSD5_9BACT</name>
<dbReference type="InParanoid" id="A0A6C2YSD5"/>
<dbReference type="AlphaFoldDB" id="A0A6C2YSD5"/>
<organism evidence="3">
    <name type="scientific">Tuwongella immobilis</name>
    <dbReference type="NCBI Taxonomy" id="692036"/>
    <lineage>
        <taxon>Bacteria</taxon>
        <taxon>Pseudomonadati</taxon>
        <taxon>Planctomycetota</taxon>
        <taxon>Planctomycetia</taxon>
        <taxon>Gemmatales</taxon>
        <taxon>Gemmataceae</taxon>
        <taxon>Tuwongella</taxon>
    </lineage>
</organism>
<feature type="region of interest" description="Disordered" evidence="1">
    <location>
        <begin position="268"/>
        <end position="317"/>
    </location>
</feature>
<feature type="signal peptide" evidence="2">
    <location>
        <begin position="1"/>
        <end position="29"/>
    </location>
</feature>
<feature type="chain" id="PRO_5036383918" evidence="2">
    <location>
        <begin position="30"/>
        <end position="355"/>
    </location>
</feature>
<evidence type="ECO:0000256" key="2">
    <source>
        <dbReference type="SAM" id="SignalP"/>
    </source>
</evidence>
<gene>
    <name evidence="3" type="ORF">GMBLW1_00750</name>
</gene>
<evidence type="ECO:0000256" key="1">
    <source>
        <dbReference type="SAM" id="MobiDB-lite"/>
    </source>
</evidence>
<reference evidence="3" key="1">
    <citation type="submission" date="2019-04" db="EMBL/GenBank/DDBJ databases">
        <authorList>
            <consortium name="Science for Life Laboratories"/>
        </authorList>
    </citation>
    <scope>NUCLEOTIDE SEQUENCE</scope>
    <source>
        <strain evidence="3">MBLW1</strain>
    </source>
</reference>
<accession>A0A6C2YSD5</accession>
<protein>
    <submittedName>
        <fullName evidence="3">Signal peptide protein: Hypothetical conserved protein</fullName>
    </submittedName>
</protein>
<dbReference type="RefSeq" id="WP_162659031.1">
    <property type="nucleotide sequence ID" value="NZ_LR593887.1"/>
</dbReference>
<evidence type="ECO:0000313" key="3">
    <source>
        <dbReference type="EMBL" id="VIP03885.1"/>
    </source>
</evidence>
<dbReference type="KEGG" id="tim:GMBLW1_00750"/>
<keyword evidence="2" id="KW-0732">Signal</keyword>